<protein>
    <submittedName>
        <fullName evidence="1">Uncharacterized protein</fullName>
    </submittedName>
</protein>
<sequence>MCMVFNQNNQVGQVTAKQIKQD</sequence>
<organism evidence="1">
    <name type="scientific">Arundo donax</name>
    <name type="common">Giant reed</name>
    <name type="synonym">Donax arundinaceus</name>
    <dbReference type="NCBI Taxonomy" id="35708"/>
    <lineage>
        <taxon>Eukaryota</taxon>
        <taxon>Viridiplantae</taxon>
        <taxon>Streptophyta</taxon>
        <taxon>Embryophyta</taxon>
        <taxon>Tracheophyta</taxon>
        <taxon>Spermatophyta</taxon>
        <taxon>Magnoliopsida</taxon>
        <taxon>Liliopsida</taxon>
        <taxon>Poales</taxon>
        <taxon>Poaceae</taxon>
        <taxon>PACMAD clade</taxon>
        <taxon>Arundinoideae</taxon>
        <taxon>Arundineae</taxon>
        <taxon>Arundo</taxon>
    </lineage>
</organism>
<evidence type="ECO:0000313" key="1">
    <source>
        <dbReference type="EMBL" id="JAE37524.1"/>
    </source>
</evidence>
<dbReference type="EMBL" id="GBRH01160372">
    <property type="protein sequence ID" value="JAE37524.1"/>
    <property type="molecule type" value="Transcribed_RNA"/>
</dbReference>
<reference evidence="1" key="1">
    <citation type="submission" date="2014-09" db="EMBL/GenBank/DDBJ databases">
        <authorList>
            <person name="Magalhaes I.L.F."/>
            <person name="Oliveira U."/>
            <person name="Santos F.R."/>
            <person name="Vidigal T.H.D.A."/>
            <person name="Brescovit A.D."/>
            <person name="Santos A.J."/>
        </authorList>
    </citation>
    <scope>NUCLEOTIDE SEQUENCE</scope>
    <source>
        <tissue evidence="1">Shoot tissue taken approximately 20 cm above the soil surface</tissue>
    </source>
</reference>
<dbReference type="AlphaFoldDB" id="A0A0A9HNW0"/>
<proteinExistence type="predicted"/>
<name>A0A0A9HNW0_ARUDO</name>
<reference evidence="1" key="2">
    <citation type="journal article" date="2015" name="Data Brief">
        <title>Shoot transcriptome of the giant reed, Arundo donax.</title>
        <authorList>
            <person name="Barrero R.A."/>
            <person name="Guerrero F.D."/>
            <person name="Moolhuijzen P."/>
            <person name="Goolsby J.A."/>
            <person name="Tidwell J."/>
            <person name="Bellgard S.E."/>
            <person name="Bellgard M.I."/>
        </authorList>
    </citation>
    <scope>NUCLEOTIDE SEQUENCE</scope>
    <source>
        <tissue evidence="1">Shoot tissue taken approximately 20 cm above the soil surface</tissue>
    </source>
</reference>
<accession>A0A0A9HNW0</accession>